<dbReference type="GeneID" id="16549048"/>
<dbReference type="STRING" id="523849.OCC_09776"/>
<keyword evidence="2" id="KW-1185">Reference proteome</keyword>
<dbReference type="KEGG" id="tlt:OCC_09776"/>
<dbReference type="RefSeq" id="WP_004069887.1">
    <property type="nucleotide sequence ID" value="NC_022084.1"/>
</dbReference>
<evidence type="ECO:0000313" key="1">
    <source>
        <dbReference type="EMBL" id="EHR77702.1"/>
    </source>
</evidence>
<dbReference type="AlphaFoldDB" id="H3ZQX6"/>
<evidence type="ECO:0000313" key="2">
    <source>
        <dbReference type="Proteomes" id="UP000015502"/>
    </source>
</evidence>
<dbReference type="EMBL" id="CP006670">
    <property type="protein sequence ID" value="EHR77702.1"/>
    <property type="molecule type" value="Genomic_DNA"/>
</dbReference>
<reference evidence="1 2" key="1">
    <citation type="journal article" date="2012" name="J. Bacteriol.">
        <title>Genome sequence of the model hyperthermophilic archaeon Thermococcus litoralis NS-C.</title>
        <authorList>
            <person name="Gardner A.F."/>
            <person name="Kumar S."/>
            <person name="Perler F.B."/>
        </authorList>
    </citation>
    <scope>NUCLEOTIDE SEQUENCE [LARGE SCALE GENOMIC DNA]</scope>
    <source>
        <strain evidence="2">ATCC 51850 / DSM 5473 / JCM 8560 / NS-C</strain>
    </source>
</reference>
<evidence type="ECO:0008006" key="3">
    <source>
        <dbReference type="Google" id="ProtNLM"/>
    </source>
</evidence>
<gene>
    <name evidence="1" type="ORF">OCC_09776</name>
</gene>
<dbReference type="PaxDb" id="523849-OCC_09776"/>
<name>H3ZQX6_THELN</name>
<dbReference type="Proteomes" id="UP000015502">
    <property type="component" value="Chromosome"/>
</dbReference>
<accession>H3ZQX6</accession>
<dbReference type="HOGENOM" id="CLU_152353_0_0_2"/>
<proteinExistence type="predicted"/>
<dbReference type="OrthoDB" id="36243at2157"/>
<protein>
    <recommendedName>
        <fullName evidence="3">Pyrolysin</fullName>
    </recommendedName>
</protein>
<sequence>MKKYIAAVIVLFLASMVAPLTTATGENSNSRIGSLQYFYYLRYNEGIEKFDELYNKSIELGVSEETLEMVLEYKEMAEKEYELAWKFGHPLKGHIQTFVHMRRAYLYLMEAIEILEKATAEFESS</sequence>
<organism evidence="1 2">
    <name type="scientific">Thermococcus litoralis (strain ATCC 51850 / DSM 5473 / JCM 8560 / NS-C)</name>
    <dbReference type="NCBI Taxonomy" id="523849"/>
    <lineage>
        <taxon>Archaea</taxon>
        <taxon>Methanobacteriati</taxon>
        <taxon>Methanobacteriota</taxon>
        <taxon>Thermococci</taxon>
        <taxon>Thermococcales</taxon>
        <taxon>Thermococcaceae</taxon>
        <taxon>Thermococcus</taxon>
    </lineage>
</organism>